<evidence type="ECO:0000256" key="1">
    <source>
        <dbReference type="SAM" id="MobiDB-lite"/>
    </source>
</evidence>
<keyword evidence="4" id="KW-1185">Reference proteome</keyword>
<comment type="caution">
    <text evidence="3">The sequence shown here is derived from an EMBL/GenBank/DDBJ whole genome shotgun (WGS) entry which is preliminary data.</text>
</comment>
<proteinExistence type="predicted"/>
<evidence type="ECO:0000313" key="3">
    <source>
        <dbReference type="EMBL" id="KAJ3054689.1"/>
    </source>
</evidence>
<gene>
    <name evidence="3" type="ORF">HK097_001096</name>
</gene>
<dbReference type="SUPFAM" id="SSF55073">
    <property type="entry name" value="Nucleotide cyclase"/>
    <property type="match status" value="1"/>
</dbReference>
<feature type="region of interest" description="Disordered" evidence="1">
    <location>
        <begin position="21"/>
        <end position="40"/>
    </location>
</feature>
<dbReference type="GO" id="GO:0035556">
    <property type="term" value="P:intracellular signal transduction"/>
    <property type="evidence" value="ECO:0007669"/>
    <property type="project" value="InterPro"/>
</dbReference>
<dbReference type="InterPro" id="IPR001054">
    <property type="entry name" value="A/G_cyclase"/>
</dbReference>
<dbReference type="Proteomes" id="UP001212841">
    <property type="component" value="Unassembled WGS sequence"/>
</dbReference>
<accession>A0AAD5SH56</accession>
<dbReference type="GO" id="GO:0009190">
    <property type="term" value="P:cyclic nucleotide biosynthetic process"/>
    <property type="evidence" value="ECO:0007669"/>
    <property type="project" value="InterPro"/>
</dbReference>
<dbReference type="AlphaFoldDB" id="A0AAD5SH56"/>
<name>A0AAD5SH56_9FUNG</name>
<feature type="domain" description="Guanylate cyclase" evidence="2">
    <location>
        <begin position="69"/>
        <end position="131"/>
    </location>
</feature>
<sequence>MARLEKFVALNVREALQLLAGSEPQKTKDKDNDSTTSRPGALFLETEEEVTDEGCTLPPLPFGFENRGAVAIIDVSGFTQLTTVLAQKFGEGGGAKIRSVINPVFSTLIDAVHRFNGSVVKFVGDALICSW</sequence>
<protein>
    <recommendedName>
        <fullName evidence="2">Guanylate cyclase domain-containing protein</fullName>
    </recommendedName>
</protein>
<dbReference type="InterPro" id="IPR029787">
    <property type="entry name" value="Nucleotide_cyclase"/>
</dbReference>
<dbReference type="PROSITE" id="PS50125">
    <property type="entry name" value="GUANYLATE_CYCLASE_2"/>
    <property type="match status" value="1"/>
</dbReference>
<reference evidence="3" key="1">
    <citation type="submission" date="2020-05" db="EMBL/GenBank/DDBJ databases">
        <title>Phylogenomic resolution of chytrid fungi.</title>
        <authorList>
            <person name="Stajich J.E."/>
            <person name="Amses K."/>
            <person name="Simmons R."/>
            <person name="Seto K."/>
            <person name="Myers J."/>
            <person name="Bonds A."/>
            <person name="Quandt C.A."/>
            <person name="Barry K."/>
            <person name="Liu P."/>
            <person name="Grigoriev I."/>
            <person name="Longcore J.E."/>
            <person name="James T.Y."/>
        </authorList>
    </citation>
    <scope>NUCLEOTIDE SEQUENCE</scope>
    <source>
        <strain evidence="3">JEL0318</strain>
    </source>
</reference>
<dbReference type="Gene3D" id="3.30.70.1230">
    <property type="entry name" value="Nucleotide cyclase"/>
    <property type="match status" value="1"/>
</dbReference>
<evidence type="ECO:0000259" key="2">
    <source>
        <dbReference type="PROSITE" id="PS50125"/>
    </source>
</evidence>
<evidence type="ECO:0000313" key="4">
    <source>
        <dbReference type="Proteomes" id="UP001212841"/>
    </source>
</evidence>
<organism evidence="3 4">
    <name type="scientific">Rhizophlyctis rosea</name>
    <dbReference type="NCBI Taxonomy" id="64517"/>
    <lineage>
        <taxon>Eukaryota</taxon>
        <taxon>Fungi</taxon>
        <taxon>Fungi incertae sedis</taxon>
        <taxon>Chytridiomycota</taxon>
        <taxon>Chytridiomycota incertae sedis</taxon>
        <taxon>Chytridiomycetes</taxon>
        <taxon>Rhizophlyctidales</taxon>
        <taxon>Rhizophlyctidaceae</taxon>
        <taxon>Rhizophlyctis</taxon>
    </lineage>
</organism>
<dbReference type="EMBL" id="JADGJD010000121">
    <property type="protein sequence ID" value="KAJ3054689.1"/>
    <property type="molecule type" value="Genomic_DNA"/>
</dbReference>